<accession>A0A9E2KMD8</accession>
<dbReference type="Pfam" id="PF00392">
    <property type="entry name" value="GntR"/>
    <property type="match status" value="1"/>
</dbReference>
<dbReference type="InterPro" id="IPR036390">
    <property type="entry name" value="WH_DNA-bd_sf"/>
</dbReference>
<reference evidence="6" key="1">
    <citation type="journal article" date="2021" name="PeerJ">
        <title>Extensive microbial diversity within the chicken gut microbiome revealed by metagenomics and culture.</title>
        <authorList>
            <person name="Gilroy R."/>
            <person name="Ravi A."/>
            <person name="Getino M."/>
            <person name="Pursley I."/>
            <person name="Horton D.L."/>
            <person name="Alikhan N.F."/>
            <person name="Baker D."/>
            <person name="Gharbi K."/>
            <person name="Hall N."/>
            <person name="Watson M."/>
            <person name="Adriaenssens E.M."/>
            <person name="Foster-Nyarko E."/>
            <person name="Jarju S."/>
            <person name="Secka A."/>
            <person name="Antonio M."/>
            <person name="Oren A."/>
            <person name="Chaudhuri R.R."/>
            <person name="La Ragione R."/>
            <person name="Hildebrand F."/>
            <person name="Pallen M.J."/>
        </authorList>
    </citation>
    <scope>NUCLEOTIDE SEQUENCE</scope>
    <source>
        <strain evidence="6">687</strain>
    </source>
</reference>
<dbReference type="PANTHER" id="PTHR44846">
    <property type="entry name" value="MANNOSYL-D-GLYCERATE TRANSPORT/METABOLISM SYSTEM REPRESSOR MNGR-RELATED"/>
    <property type="match status" value="1"/>
</dbReference>
<dbReference type="InterPro" id="IPR036388">
    <property type="entry name" value="WH-like_DNA-bd_sf"/>
</dbReference>
<dbReference type="SUPFAM" id="SSF46785">
    <property type="entry name" value="Winged helix' DNA-binding domain"/>
    <property type="match status" value="1"/>
</dbReference>
<gene>
    <name evidence="6" type="ORF">IAA31_03815</name>
</gene>
<organism evidence="6 7">
    <name type="scientific">Candidatus Anaerobiospirillum merdipullorum</name>
    <dbReference type="NCBI Taxonomy" id="2838450"/>
    <lineage>
        <taxon>Bacteria</taxon>
        <taxon>Pseudomonadati</taxon>
        <taxon>Pseudomonadota</taxon>
        <taxon>Gammaproteobacteria</taxon>
        <taxon>Aeromonadales</taxon>
        <taxon>Succinivibrionaceae</taxon>
        <taxon>Anaerobiospirillum</taxon>
    </lineage>
</organism>
<dbReference type="EMBL" id="JAHLFG010000039">
    <property type="protein sequence ID" value="MBU3826599.1"/>
    <property type="molecule type" value="Genomic_DNA"/>
</dbReference>
<dbReference type="InterPro" id="IPR000524">
    <property type="entry name" value="Tscrpt_reg_HTH_GntR"/>
</dbReference>
<dbReference type="Gene3D" id="1.10.10.10">
    <property type="entry name" value="Winged helix-like DNA-binding domain superfamily/Winged helix DNA-binding domain"/>
    <property type="match status" value="1"/>
</dbReference>
<dbReference type="GO" id="GO:0003700">
    <property type="term" value="F:DNA-binding transcription factor activity"/>
    <property type="evidence" value="ECO:0007669"/>
    <property type="project" value="InterPro"/>
</dbReference>
<name>A0A9E2KMD8_9GAMM</name>
<dbReference type="InterPro" id="IPR028978">
    <property type="entry name" value="Chorismate_lyase_/UTRA_dom_sf"/>
</dbReference>
<dbReference type="Pfam" id="PF07702">
    <property type="entry name" value="UTRA"/>
    <property type="match status" value="1"/>
</dbReference>
<dbReference type="Gene3D" id="3.40.1410.10">
    <property type="entry name" value="Chorismate lyase-like"/>
    <property type="match status" value="1"/>
</dbReference>
<evidence type="ECO:0000259" key="5">
    <source>
        <dbReference type="PROSITE" id="PS51000"/>
    </source>
</evidence>
<proteinExistence type="predicted"/>
<dbReference type="SMART" id="SM00345">
    <property type="entry name" value="HTH_GNTR"/>
    <property type="match status" value="1"/>
</dbReference>
<keyword evidence="1" id="KW-0805">Transcription regulation</keyword>
<sequence length="241" mass="28027">MSELNAPRRTGTTPSSFYVTIALTLRREILQGLWDERPFATEQELSTRFHVTRTTVRRALDRLKEEGLIIKHQGKRLQIALQPLKRTSWNFSSFSESMRSRHDTPYSRVDVAQIEELADGTYFHLVRTRGICRARSVQYLTREDSHLPLNLFPHVERFDFATLSLYDIMRREYHIYPTRGLSRLTAILPDDSLCRDFAITAQQPLLQAHQEICDQEGRLIERVIITYAPSLEICIARDAGH</sequence>
<reference evidence="6" key="2">
    <citation type="submission" date="2021-04" db="EMBL/GenBank/DDBJ databases">
        <authorList>
            <person name="Gilroy R."/>
        </authorList>
    </citation>
    <scope>NUCLEOTIDE SEQUENCE</scope>
    <source>
        <strain evidence="6">687</strain>
    </source>
</reference>
<evidence type="ECO:0000313" key="6">
    <source>
        <dbReference type="EMBL" id="MBU3826599.1"/>
    </source>
</evidence>
<dbReference type="AlphaFoldDB" id="A0A9E2KMD8"/>
<dbReference type="GO" id="GO:0003677">
    <property type="term" value="F:DNA binding"/>
    <property type="evidence" value="ECO:0007669"/>
    <property type="project" value="UniProtKB-KW"/>
</dbReference>
<feature type="domain" description="HTH gntR-type" evidence="4">
    <location>
        <begin position="15"/>
        <end position="82"/>
    </location>
</feature>
<comment type="caution">
    <text evidence="6">The sequence shown here is derived from an EMBL/GenBank/DDBJ whole genome shotgun (WGS) entry which is preliminary data.</text>
</comment>
<dbReference type="GO" id="GO:0045892">
    <property type="term" value="P:negative regulation of DNA-templated transcription"/>
    <property type="evidence" value="ECO:0007669"/>
    <property type="project" value="TreeGrafter"/>
</dbReference>
<evidence type="ECO:0000313" key="7">
    <source>
        <dbReference type="Proteomes" id="UP000824150"/>
    </source>
</evidence>
<evidence type="ECO:0000256" key="3">
    <source>
        <dbReference type="ARBA" id="ARBA00023163"/>
    </source>
</evidence>
<evidence type="ECO:0000259" key="4">
    <source>
        <dbReference type="PROSITE" id="PS50949"/>
    </source>
</evidence>
<dbReference type="InterPro" id="IPR011663">
    <property type="entry name" value="UTRA"/>
</dbReference>
<dbReference type="PRINTS" id="PR00035">
    <property type="entry name" value="HTHGNTR"/>
</dbReference>
<dbReference type="InterPro" id="IPR001034">
    <property type="entry name" value="DeoR_HTH"/>
</dbReference>
<dbReference type="SUPFAM" id="SSF64288">
    <property type="entry name" value="Chorismate lyase-like"/>
    <property type="match status" value="1"/>
</dbReference>
<dbReference type="SMART" id="SM00866">
    <property type="entry name" value="UTRA"/>
    <property type="match status" value="1"/>
</dbReference>
<feature type="domain" description="HTH deoR-type" evidence="5">
    <location>
        <begin position="23"/>
        <end position="78"/>
    </location>
</feature>
<dbReference type="PANTHER" id="PTHR44846:SF1">
    <property type="entry name" value="MANNOSYL-D-GLYCERATE TRANSPORT_METABOLISM SYSTEM REPRESSOR MNGR-RELATED"/>
    <property type="match status" value="1"/>
</dbReference>
<protein>
    <submittedName>
        <fullName evidence="6">GntR family transcriptional regulator</fullName>
    </submittedName>
</protein>
<dbReference type="Proteomes" id="UP000824150">
    <property type="component" value="Unassembled WGS sequence"/>
</dbReference>
<dbReference type="PROSITE" id="PS50949">
    <property type="entry name" value="HTH_GNTR"/>
    <property type="match status" value="1"/>
</dbReference>
<keyword evidence="2" id="KW-0238">DNA-binding</keyword>
<evidence type="ECO:0000256" key="2">
    <source>
        <dbReference type="ARBA" id="ARBA00023125"/>
    </source>
</evidence>
<dbReference type="InterPro" id="IPR050679">
    <property type="entry name" value="Bact_HTH_transcr_reg"/>
</dbReference>
<evidence type="ECO:0000256" key="1">
    <source>
        <dbReference type="ARBA" id="ARBA00023015"/>
    </source>
</evidence>
<keyword evidence="3" id="KW-0804">Transcription</keyword>
<dbReference type="PROSITE" id="PS51000">
    <property type="entry name" value="HTH_DEOR_2"/>
    <property type="match status" value="1"/>
</dbReference>